<evidence type="ECO:0000256" key="5">
    <source>
        <dbReference type="ARBA" id="ARBA00012483"/>
    </source>
</evidence>
<organism evidence="21 22">
    <name type="scientific">Reticulomyxa filosa</name>
    <dbReference type="NCBI Taxonomy" id="46433"/>
    <lineage>
        <taxon>Eukaryota</taxon>
        <taxon>Sar</taxon>
        <taxon>Rhizaria</taxon>
        <taxon>Retaria</taxon>
        <taxon>Foraminifera</taxon>
        <taxon>Monothalamids</taxon>
        <taxon>Reticulomyxidae</taxon>
        <taxon>Reticulomyxa</taxon>
    </lineage>
</organism>
<evidence type="ECO:0000256" key="12">
    <source>
        <dbReference type="ARBA" id="ARBA00022786"/>
    </source>
</evidence>
<evidence type="ECO:0000256" key="18">
    <source>
        <dbReference type="PROSITE-ProRule" id="PRU00175"/>
    </source>
</evidence>
<comment type="subcellular location">
    <subcellularLocation>
        <location evidence="2">Peroxisome membrane</location>
        <topology evidence="2">Multi-pass membrane protein</topology>
    </subcellularLocation>
</comment>
<evidence type="ECO:0000256" key="17">
    <source>
        <dbReference type="ARBA" id="ARBA00023140"/>
    </source>
</evidence>
<keyword evidence="10" id="KW-0479">Metal-binding</keyword>
<evidence type="ECO:0000256" key="11">
    <source>
        <dbReference type="ARBA" id="ARBA00022771"/>
    </source>
</evidence>
<feature type="compositionally biased region" description="Polar residues" evidence="19">
    <location>
        <begin position="361"/>
        <end position="371"/>
    </location>
</feature>
<keyword evidence="11 18" id="KW-0863">Zinc-finger</keyword>
<dbReference type="PROSITE" id="PS00518">
    <property type="entry name" value="ZF_RING_1"/>
    <property type="match status" value="1"/>
</dbReference>
<dbReference type="InterPro" id="IPR017907">
    <property type="entry name" value="Znf_RING_CS"/>
</dbReference>
<dbReference type="GO" id="GO:0016558">
    <property type="term" value="P:protein import into peroxisome matrix"/>
    <property type="evidence" value="ECO:0007669"/>
    <property type="project" value="InterPro"/>
</dbReference>
<evidence type="ECO:0000256" key="15">
    <source>
        <dbReference type="ARBA" id="ARBA00022989"/>
    </source>
</evidence>
<accession>X6MIN2</accession>
<dbReference type="EMBL" id="ASPP01020410">
    <property type="protein sequence ID" value="ETO13744.1"/>
    <property type="molecule type" value="Genomic_DNA"/>
</dbReference>
<keyword evidence="6" id="KW-0813">Transport</keyword>
<dbReference type="PANTHER" id="PTHR23350">
    <property type="entry name" value="PEROXISOME ASSEMBLY PROTEIN 10"/>
    <property type="match status" value="1"/>
</dbReference>
<comment type="pathway">
    <text evidence="3">Protein modification; protein ubiquitination.</text>
</comment>
<evidence type="ECO:0000313" key="22">
    <source>
        <dbReference type="Proteomes" id="UP000023152"/>
    </source>
</evidence>
<comment type="caution">
    <text evidence="21">The sequence shown here is derived from an EMBL/GenBank/DDBJ whole genome shotgun (WGS) entry which is preliminary data.</text>
</comment>
<dbReference type="CDD" id="cd16527">
    <property type="entry name" value="RING-HC_PEX10"/>
    <property type="match status" value="1"/>
</dbReference>
<evidence type="ECO:0000256" key="19">
    <source>
        <dbReference type="SAM" id="MobiDB-lite"/>
    </source>
</evidence>
<dbReference type="Proteomes" id="UP000023152">
    <property type="component" value="Unassembled WGS sequence"/>
</dbReference>
<dbReference type="GO" id="GO:0061630">
    <property type="term" value="F:ubiquitin protein ligase activity"/>
    <property type="evidence" value="ECO:0007669"/>
    <property type="project" value="UniProtKB-EC"/>
</dbReference>
<dbReference type="AlphaFoldDB" id="X6MIN2"/>
<evidence type="ECO:0000256" key="2">
    <source>
        <dbReference type="ARBA" id="ARBA00004585"/>
    </source>
</evidence>
<evidence type="ECO:0000256" key="6">
    <source>
        <dbReference type="ARBA" id="ARBA00022448"/>
    </source>
</evidence>
<feature type="compositionally biased region" description="Basic and acidic residues" evidence="19">
    <location>
        <begin position="306"/>
        <end position="315"/>
    </location>
</feature>
<evidence type="ECO:0000256" key="7">
    <source>
        <dbReference type="ARBA" id="ARBA00022593"/>
    </source>
</evidence>
<keyword evidence="22" id="KW-1185">Reference proteome</keyword>
<dbReference type="PANTHER" id="PTHR23350:SF0">
    <property type="entry name" value="PEROXISOME BIOGENESIS FACTOR 10"/>
    <property type="match status" value="1"/>
</dbReference>
<feature type="region of interest" description="Disordered" evidence="19">
    <location>
        <begin position="277"/>
        <end position="371"/>
    </location>
</feature>
<evidence type="ECO:0000256" key="13">
    <source>
        <dbReference type="ARBA" id="ARBA00022833"/>
    </source>
</evidence>
<dbReference type="InterPro" id="IPR013083">
    <property type="entry name" value="Znf_RING/FYVE/PHD"/>
</dbReference>
<keyword evidence="8" id="KW-0808">Transferase</keyword>
<evidence type="ECO:0000256" key="9">
    <source>
        <dbReference type="ARBA" id="ARBA00022692"/>
    </source>
</evidence>
<reference evidence="21 22" key="1">
    <citation type="journal article" date="2013" name="Curr. Biol.">
        <title>The Genome of the Foraminiferan Reticulomyxa filosa.</title>
        <authorList>
            <person name="Glockner G."/>
            <person name="Hulsmann N."/>
            <person name="Schleicher M."/>
            <person name="Noegel A.A."/>
            <person name="Eichinger L."/>
            <person name="Gallinger C."/>
            <person name="Pawlowski J."/>
            <person name="Sierra R."/>
            <person name="Euteneuer U."/>
            <person name="Pillet L."/>
            <person name="Moustafa A."/>
            <person name="Platzer M."/>
            <person name="Groth M."/>
            <person name="Szafranski K."/>
            <person name="Schliwa M."/>
        </authorList>
    </citation>
    <scope>NUCLEOTIDE SEQUENCE [LARGE SCALE GENOMIC DNA]</scope>
</reference>
<sequence length="429" mass="49626">MFQAATEPELIRSYQKDMLFVQHLRTQLLDIATELLGSQVYRHEAVIDALSKFSYYGLCLLSGQLTLGEEYCDLQPVQSNNLLSPHLWRRLGLLVTSAWIPYVFIKLKKRNGRIISLPSDKINMNFFNNFKTKCIQLLNQLIKLLSYHRFDQCFELASKVHLCLFYFYGRFYEWSKYLFGIQYVYIGKIDPKKKKVFSYICLNILTPKKKKKFSGRMTSYTALGRLILIELLITAVFALKSYWSEHLSKPVAEFCAKKVGAPLREIYQLNMNVWTSTKETDKQTKTEDVDDHEHNGTDPDMDEHENEDRNDDKPLKSSPSLSWQNNNGGQVDKTDGTDNSWYRGPAMLPLSPTPPDPAETLRSNEPQQTSNDAPQCMLCLCPRKNPTATECGHIYCWVCIHEWCSSKPECPFCRAQIMHQKLIPLVNMK</sequence>
<dbReference type="Pfam" id="PF04757">
    <property type="entry name" value="Pex2_Pex12"/>
    <property type="match status" value="1"/>
</dbReference>
<protein>
    <recommendedName>
        <fullName evidence="5">RING-type E3 ubiquitin transferase</fullName>
        <ecNumber evidence="5">2.3.2.27</ecNumber>
    </recommendedName>
</protein>
<keyword evidence="12" id="KW-0833">Ubl conjugation pathway</keyword>
<evidence type="ECO:0000256" key="14">
    <source>
        <dbReference type="ARBA" id="ARBA00022927"/>
    </source>
</evidence>
<keyword evidence="9" id="KW-0812">Transmembrane</keyword>
<feature type="compositionally biased region" description="Polar residues" evidence="19">
    <location>
        <begin position="317"/>
        <end position="329"/>
    </location>
</feature>
<dbReference type="GO" id="GO:0008270">
    <property type="term" value="F:zinc ion binding"/>
    <property type="evidence" value="ECO:0007669"/>
    <property type="project" value="UniProtKB-KW"/>
</dbReference>
<dbReference type="InterPro" id="IPR025654">
    <property type="entry name" value="PEX2/10"/>
</dbReference>
<dbReference type="InterPro" id="IPR001841">
    <property type="entry name" value="Znf_RING"/>
</dbReference>
<keyword evidence="7" id="KW-0962">Peroxisome biogenesis</keyword>
<dbReference type="GO" id="GO:0005778">
    <property type="term" value="C:peroxisomal membrane"/>
    <property type="evidence" value="ECO:0007669"/>
    <property type="project" value="UniProtKB-SubCell"/>
</dbReference>
<proteinExistence type="inferred from homology"/>
<evidence type="ECO:0000256" key="16">
    <source>
        <dbReference type="ARBA" id="ARBA00023136"/>
    </source>
</evidence>
<dbReference type="PROSITE" id="PS50089">
    <property type="entry name" value="ZF_RING_2"/>
    <property type="match status" value="1"/>
</dbReference>
<dbReference type="Gene3D" id="3.30.40.10">
    <property type="entry name" value="Zinc/RING finger domain, C3HC4 (zinc finger)"/>
    <property type="match status" value="1"/>
</dbReference>
<dbReference type="OrthoDB" id="6270329at2759"/>
<gene>
    <name evidence="21" type="ORF">RFI_23625</name>
</gene>
<keyword evidence="17" id="KW-0576">Peroxisome</keyword>
<evidence type="ECO:0000313" key="21">
    <source>
        <dbReference type="EMBL" id="ETO13744.1"/>
    </source>
</evidence>
<name>X6MIN2_RETFI</name>
<keyword evidence="16" id="KW-0472">Membrane</keyword>
<evidence type="ECO:0000256" key="3">
    <source>
        <dbReference type="ARBA" id="ARBA00004906"/>
    </source>
</evidence>
<dbReference type="EC" id="2.3.2.27" evidence="5"/>
<keyword evidence="14" id="KW-0653">Protein transport</keyword>
<comment type="catalytic activity">
    <reaction evidence="1">
        <text>S-ubiquitinyl-[E2 ubiquitin-conjugating enzyme]-L-cysteine + [acceptor protein]-L-lysine = [E2 ubiquitin-conjugating enzyme]-L-cysteine + N(6)-ubiquitinyl-[acceptor protein]-L-lysine.</text>
        <dbReference type="EC" id="2.3.2.27"/>
    </reaction>
</comment>
<keyword evidence="15" id="KW-1133">Transmembrane helix</keyword>
<feature type="domain" description="RING-type" evidence="20">
    <location>
        <begin position="376"/>
        <end position="414"/>
    </location>
</feature>
<evidence type="ECO:0000259" key="20">
    <source>
        <dbReference type="PROSITE" id="PS50089"/>
    </source>
</evidence>
<evidence type="ECO:0000256" key="10">
    <source>
        <dbReference type="ARBA" id="ARBA00022723"/>
    </source>
</evidence>
<feature type="compositionally biased region" description="Basic and acidic residues" evidence="19">
    <location>
        <begin position="278"/>
        <end position="297"/>
    </location>
</feature>
<dbReference type="InterPro" id="IPR006845">
    <property type="entry name" value="Pex_N"/>
</dbReference>
<dbReference type="SUPFAM" id="SSF57850">
    <property type="entry name" value="RING/U-box"/>
    <property type="match status" value="1"/>
</dbReference>
<dbReference type="Pfam" id="PF13639">
    <property type="entry name" value="zf-RING_2"/>
    <property type="match status" value="1"/>
</dbReference>
<dbReference type="SMART" id="SM00184">
    <property type="entry name" value="RING"/>
    <property type="match status" value="1"/>
</dbReference>
<evidence type="ECO:0000256" key="1">
    <source>
        <dbReference type="ARBA" id="ARBA00000900"/>
    </source>
</evidence>
<evidence type="ECO:0000256" key="4">
    <source>
        <dbReference type="ARBA" id="ARBA00008704"/>
    </source>
</evidence>
<comment type="similarity">
    <text evidence="4">Belongs to the pex2/pex10/pex12 family.</text>
</comment>
<evidence type="ECO:0000256" key="8">
    <source>
        <dbReference type="ARBA" id="ARBA00022679"/>
    </source>
</evidence>
<keyword evidence="13" id="KW-0862">Zinc</keyword>